<dbReference type="EMBL" id="JAVRBG010000002">
    <property type="protein sequence ID" value="MDT0293610.1"/>
    <property type="molecule type" value="Genomic_DNA"/>
</dbReference>
<gene>
    <name evidence="4" type="ORF">RLT85_03090</name>
</gene>
<evidence type="ECO:0000256" key="2">
    <source>
        <dbReference type="ARBA" id="ARBA00022679"/>
    </source>
</evidence>
<dbReference type="RefSeq" id="WP_311400581.1">
    <property type="nucleotide sequence ID" value="NZ_JAVRBG010000002.1"/>
</dbReference>
<accession>A0ABU2KFY2</accession>
<comment type="caution">
    <text evidence="4">The sequence shown here is derived from an EMBL/GenBank/DDBJ whole genome shotgun (WGS) entry which is preliminary data.</text>
</comment>
<organism evidence="4 5">
    <name type="scientific">Mesonia ostreae</name>
    <dbReference type="NCBI Taxonomy" id="861110"/>
    <lineage>
        <taxon>Bacteria</taxon>
        <taxon>Pseudomonadati</taxon>
        <taxon>Bacteroidota</taxon>
        <taxon>Flavobacteriia</taxon>
        <taxon>Flavobacteriales</taxon>
        <taxon>Flavobacteriaceae</taxon>
        <taxon>Mesonia</taxon>
    </lineage>
</organism>
<dbReference type="SUPFAM" id="SSF53335">
    <property type="entry name" value="S-adenosyl-L-methionine-dependent methyltransferases"/>
    <property type="match status" value="1"/>
</dbReference>
<dbReference type="Gene3D" id="3.40.50.150">
    <property type="entry name" value="Vaccinia Virus protein VP39"/>
    <property type="match status" value="1"/>
</dbReference>
<keyword evidence="3" id="KW-0949">S-adenosyl-L-methionine</keyword>
<protein>
    <recommendedName>
        <fullName evidence="6">Thiopurine S-methyltransferase</fullName>
    </recommendedName>
</protein>
<evidence type="ECO:0000256" key="3">
    <source>
        <dbReference type="ARBA" id="ARBA00022691"/>
    </source>
</evidence>
<evidence type="ECO:0008006" key="6">
    <source>
        <dbReference type="Google" id="ProtNLM"/>
    </source>
</evidence>
<name>A0ABU2KFY2_9FLAO</name>
<evidence type="ECO:0000313" key="4">
    <source>
        <dbReference type="EMBL" id="MDT0293610.1"/>
    </source>
</evidence>
<sequence>MHNSSSNYWENRYQKKQTGWDLGEISYPLKAYIDQLEDKSIRILIPGAGNSYEAEYLFLNGFKNVYVADFASSPLQNIKNRVPNFPKNQLLHIDFFKMEGNLT</sequence>
<dbReference type="PROSITE" id="PS51585">
    <property type="entry name" value="SAM_MT_TPMT"/>
    <property type="match status" value="1"/>
</dbReference>
<keyword evidence="1" id="KW-0489">Methyltransferase</keyword>
<dbReference type="InterPro" id="IPR029063">
    <property type="entry name" value="SAM-dependent_MTases_sf"/>
</dbReference>
<evidence type="ECO:0000256" key="1">
    <source>
        <dbReference type="ARBA" id="ARBA00022603"/>
    </source>
</evidence>
<dbReference type="Pfam" id="PF05724">
    <property type="entry name" value="TPMT"/>
    <property type="match status" value="1"/>
</dbReference>
<dbReference type="Proteomes" id="UP001182991">
    <property type="component" value="Unassembled WGS sequence"/>
</dbReference>
<evidence type="ECO:0000313" key="5">
    <source>
        <dbReference type="Proteomes" id="UP001182991"/>
    </source>
</evidence>
<proteinExistence type="predicted"/>
<dbReference type="InterPro" id="IPR008854">
    <property type="entry name" value="TPMT"/>
</dbReference>
<keyword evidence="5" id="KW-1185">Reference proteome</keyword>
<reference evidence="5" key="1">
    <citation type="submission" date="2023-07" db="EMBL/GenBank/DDBJ databases">
        <title>Isolating and identifying novel microbial strains from the Mariana Trench.</title>
        <authorList>
            <person name="Fu H."/>
        </authorList>
    </citation>
    <scope>NUCLEOTIDE SEQUENCE [LARGE SCALE GENOMIC DNA]</scope>
    <source>
        <strain evidence="5">T-y2</strain>
    </source>
</reference>
<keyword evidence="2" id="KW-0808">Transferase</keyword>